<evidence type="ECO:0000313" key="3">
    <source>
        <dbReference type="Proteomes" id="UP000031599"/>
    </source>
</evidence>
<protein>
    <submittedName>
        <fullName evidence="2">Vegetative cell wall protein gp1</fullName>
    </submittedName>
</protein>
<organism evidence="2 3">
    <name type="scientific">Enhygromyxa salina</name>
    <dbReference type="NCBI Taxonomy" id="215803"/>
    <lineage>
        <taxon>Bacteria</taxon>
        <taxon>Pseudomonadati</taxon>
        <taxon>Myxococcota</taxon>
        <taxon>Polyangia</taxon>
        <taxon>Nannocystales</taxon>
        <taxon>Nannocystaceae</taxon>
        <taxon>Enhygromyxa</taxon>
    </lineage>
</organism>
<feature type="compositionally biased region" description="Basic and acidic residues" evidence="1">
    <location>
        <begin position="12"/>
        <end position="27"/>
    </location>
</feature>
<dbReference type="Proteomes" id="UP000031599">
    <property type="component" value="Unassembled WGS sequence"/>
</dbReference>
<comment type="caution">
    <text evidence="2">The sequence shown here is derived from an EMBL/GenBank/DDBJ whole genome shotgun (WGS) entry which is preliminary data.</text>
</comment>
<dbReference type="AlphaFoldDB" id="A0A0C2CMJ6"/>
<feature type="compositionally biased region" description="Pro residues" evidence="1">
    <location>
        <begin position="122"/>
        <end position="141"/>
    </location>
</feature>
<sequence length="332" mass="34658">MRGQIRGGRAPAELRRELLESGDPDHRHAGRLLQAIADEAPEPVLTRAGGVGRVERPTGPDPTGPDLTGPDPTGPDPTGPEPVGPEPVGPDPVKPEPVGPKPVAEPIGPDPVGPTELARPDPTGPGPSRPGQEDPPAPGPVPTKLAATSALDVDTYDPPPKLSSLPKDGPVRAWFDAGLTALEPEPTGDLGEPEIASERLFGPELLLLRERPPVVAAPQTDHDAGPRLVILTSMSLRADASGDAIVLEMSGAGPAALAFTPRSSTHVRVRILNAGAVPSFLAARPTRPELEVVEVTRRGTTVEVEIEFGSEWSLIGAGRLANGASVRFERRR</sequence>
<evidence type="ECO:0000256" key="1">
    <source>
        <dbReference type="SAM" id="MobiDB-lite"/>
    </source>
</evidence>
<reference evidence="2 3" key="1">
    <citation type="submission" date="2014-12" db="EMBL/GenBank/DDBJ databases">
        <title>Genome assembly of Enhygromyxa salina DSM 15201.</title>
        <authorList>
            <person name="Sharma G."/>
            <person name="Subramanian S."/>
        </authorList>
    </citation>
    <scope>NUCLEOTIDE SEQUENCE [LARGE SCALE GENOMIC DNA]</scope>
    <source>
        <strain evidence="2 3">DSM 15201</strain>
    </source>
</reference>
<name>A0A0C2CMJ6_9BACT</name>
<feature type="compositionally biased region" description="Pro residues" evidence="1">
    <location>
        <begin position="72"/>
        <end position="100"/>
    </location>
</feature>
<accession>A0A0C2CMJ6</accession>
<gene>
    <name evidence="2" type="ORF">DB30_01335</name>
</gene>
<feature type="region of interest" description="Disordered" evidence="1">
    <location>
        <begin position="1"/>
        <end position="144"/>
    </location>
</feature>
<proteinExistence type="predicted"/>
<evidence type="ECO:0000313" key="2">
    <source>
        <dbReference type="EMBL" id="KIG12476.1"/>
    </source>
</evidence>
<dbReference type="EMBL" id="JMCC02000129">
    <property type="protein sequence ID" value="KIG12476.1"/>
    <property type="molecule type" value="Genomic_DNA"/>
</dbReference>